<feature type="non-terminal residue" evidence="3">
    <location>
        <position position="147"/>
    </location>
</feature>
<accession>A0A6A6D9W9</accession>
<dbReference type="AlphaFoldDB" id="A0A6A6D9W9"/>
<reference evidence="3" key="1">
    <citation type="journal article" date="2020" name="Stud. Mycol.">
        <title>101 Dothideomycetes genomes: a test case for predicting lifestyles and emergence of pathogens.</title>
        <authorList>
            <person name="Haridas S."/>
            <person name="Albert R."/>
            <person name="Binder M."/>
            <person name="Bloem J."/>
            <person name="Labutti K."/>
            <person name="Salamov A."/>
            <person name="Andreopoulos B."/>
            <person name="Baker S."/>
            <person name="Barry K."/>
            <person name="Bills G."/>
            <person name="Bluhm B."/>
            <person name="Cannon C."/>
            <person name="Castanera R."/>
            <person name="Culley D."/>
            <person name="Daum C."/>
            <person name="Ezra D."/>
            <person name="Gonzalez J."/>
            <person name="Henrissat B."/>
            <person name="Kuo A."/>
            <person name="Liang C."/>
            <person name="Lipzen A."/>
            <person name="Lutzoni F."/>
            <person name="Magnuson J."/>
            <person name="Mondo S."/>
            <person name="Nolan M."/>
            <person name="Ohm R."/>
            <person name="Pangilinan J."/>
            <person name="Park H.-J."/>
            <person name="Ramirez L."/>
            <person name="Alfaro M."/>
            <person name="Sun H."/>
            <person name="Tritt A."/>
            <person name="Yoshinaga Y."/>
            <person name="Zwiers L.-H."/>
            <person name="Turgeon B."/>
            <person name="Goodwin S."/>
            <person name="Spatafora J."/>
            <person name="Crous P."/>
            <person name="Grigoriev I."/>
        </authorList>
    </citation>
    <scope>NUCLEOTIDE SEQUENCE</scope>
    <source>
        <strain evidence="3">CBS 207.26</strain>
    </source>
</reference>
<dbReference type="Pfam" id="PF01498">
    <property type="entry name" value="HTH_Tnp_Tc3_2"/>
    <property type="match status" value="1"/>
</dbReference>
<keyword evidence="4" id="KW-1185">Reference proteome</keyword>
<gene>
    <name evidence="3" type="ORF">K469DRAFT_607866</name>
</gene>
<name>A0A6A6D9W9_9PEZI</name>
<feature type="region of interest" description="Disordered" evidence="1">
    <location>
        <begin position="60"/>
        <end position="81"/>
    </location>
</feature>
<evidence type="ECO:0000259" key="2">
    <source>
        <dbReference type="Pfam" id="PF01498"/>
    </source>
</evidence>
<dbReference type="EMBL" id="ML994712">
    <property type="protein sequence ID" value="KAF2176247.1"/>
    <property type="molecule type" value="Genomic_DNA"/>
</dbReference>
<evidence type="ECO:0000256" key="1">
    <source>
        <dbReference type="SAM" id="MobiDB-lite"/>
    </source>
</evidence>
<evidence type="ECO:0000313" key="3">
    <source>
        <dbReference type="EMBL" id="KAF2176247.1"/>
    </source>
</evidence>
<dbReference type="GO" id="GO:0006313">
    <property type="term" value="P:DNA transposition"/>
    <property type="evidence" value="ECO:0007669"/>
    <property type="project" value="InterPro"/>
</dbReference>
<dbReference type="GO" id="GO:0003677">
    <property type="term" value="F:DNA binding"/>
    <property type="evidence" value="ECO:0007669"/>
    <property type="project" value="InterPro"/>
</dbReference>
<evidence type="ECO:0000313" key="4">
    <source>
        <dbReference type="Proteomes" id="UP000800200"/>
    </source>
</evidence>
<feature type="domain" description="Transposase Tc1-like" evidence="2">
    <location>
        <begin position="83"/>
        <end position="147"/>
    </location>
</feature>
<protein>
    <recommendedName>
        <fullName evidence="2">Transposase Tc1-like domain-containing protein</fullName>
    </recommendedName>
</protein>
<dbReference type="OrthoDB" id="5415741at2759"/>
<sequence length="147" mass="16533">MPTYFDAATRAQVIALRSFSATIKETKEITGVSERTQRKIIDRAMERGYLYGAPNAGPLLDAHVEDPPKSGAPRKRTASFEEELAAKVRKDRYGREKGTETLARELTESGRSISHEAVSQTLQEMGFKRVKPTRKPGLTPKMRKERL</sequence>
<dbReference type="Proteomes" id="UP000800200">
    <property type="component" value="Unassembled WGS sequence"/>
</dbReference>
<organism evidence="3 4">
    <name type="scientific">Zopfia rhizophila CBS 207.26</name>
    <dbReference type="NCBI Taxonomy" id="1314779"/>
    <lineage>
        <taxon>Eukaryota</taxon>
        <taxon>Fungi</taxon>
        <taxon>Dikarya</taxon>
        <taxon>Ascomycota</taxon>
        <taxon>Pezizomycotina</taxon>
        <taxon>Dothideomycetes</taxon>
        <taxon>Dothideomycetes incertae sedis</taxon>
        <taxon>Zopfiaceae</taxon>
        <taxon>Zopfia</taxon>
    </lineage>
</organism>
<dbReference type="InterPro" id="IPR002492">
    <property type="entry name" value="Transposase_Tc1-like"/>
</dbReference>
<proteinExistence type="predicted"/>
<feature type="region of interest" description="Disordered" evidence="1">
    <location>
        <begin position="124"/>
        <end position="147"/>
    </location>
</feature>
<dbReference type="GO" id="GO:0015074">
    <property type="term" value="P:DNA integration"/>
    <property type="evidence" value="ECO:0007669"/>
    <property type="project" value="InterPro"/>
</dbReference>